<evidence type="ECO:0000313" key="3">
    <source>
        <dbReference type="Proteomes" id="UP000199623"/>
    </source>
</evidence>
<dbReference type="RefSeq" id="WP_090055885.1">
    <property type="nucleotide sequence ID" value="NZ_FNCC01000015.1"/>
</dbReference>
<dbReference type="STRING" id="200378.SAMN05216553_115142"/>
<evidence type="ECO:0000256" key="1">
    <source>
        <dbReference type="SAM" id="MobiDB-lite"/>
    </source>
</evidence>
<feature type="region of interest" description="Disordered" evidence="1">
    <location>
        <begin position="13"/>
        <end position="35"/>
    </location>
</feature>
<proteinExistence type="predicted"/>
<evidence type="ECO:0008006" key="4">
    <source>
        <dbReference type="Google" id="ProtNLM"/>
    </source>
</evidence>
<accession>A0A1G7ZES4</accession>
<dbReference type="EMBL" id="FNCC01000015">
    <property type="protein sequence ID" value="SDH07184.1"/>
    <property type="molecule type" value="Genomic_DNA"/>
</dbReference>
<protein>
    <recommendedName>
        <fullName evidence="4">DUF305 domain-containing protein</fullName>
    </recommendedName>
</protein>
<feature type="compositionally biased region" description="Pro residues" evidence="1">
    <location>
        <begin position="16"/>
        <end position="25"/>
    </location>
</feature>
<organism evidence="2 3">
    <name type="scientific">Lentzea fradiae</name>
    <dbReference type="NCBI Taxonomy" id="200378"/>
    <lineage>
        <taxon>Bacteria</taxon>
        <taxon>Bacillati</taxon>
        <taxon>Actinomycetota</taxon>
        <taxon>Actinomycetes</taxon>
        <taxon>Pseudonocardiales</taxon>
        <taxon>Pseudonocardiaceae</taxon>
        <taxon>Lentzea</taxon>
    </lineage>
</organism>
<sequence>MTALLLVGLLAACQQGPPPPPPPSPATTSQTGYGPTERAFVELAISTGEQAVKLVGLTGRDDLKRNRATELTELRKLLDAPYADNHAGHDMPGMPTDAEIALAATSEEARDQFVRAHLTESLEVLRSAKQAITHPPTAAVVELMERHRTEELAAG</sequence>
<dbReference type="OrthoDB" id="3538028at2"/>
<name>A0A1G7ZES4_9PSEU</name>
<gene>
    <name evidence="2" type="ORF">SAMN05216553_115142</name>
</gene>
<reference evidence="3" key="1">
    <citation type="submission" date="2016-10" db="EMBL/GenBank/DDBJ databases">
        <authorList>
            <person name="Varghese N."/>
            <person name="Submissions S."/>
        </authorList>
    </citation>
    <scope>NUCLEOTIDE SEQUENCE [LARGE SCALE GENOMIC DNA]</scope>
    <source>
        <strain evidence="3">CGMCC 4.3506</strain>
    </source>
</reference>
<evidence type="ECO:0000313" key="2">
    <source>
        <dbReference type="EMBL" id="SDH07184.1"/>
    </source>
</evidence>
<dbReference type="Proteomes" id="UP000199623">
    <property type="component" value="Unassembled WGS sequence"/>
</dbReference>
<dbReference type="AlphaFoldDB" id="A0A1G7ZES4"/>
<keyword evidence="3" id="KW-1185">Reference proteome</keyword>